<sequence length="141" mass="15732">MLFWIIVIALVALVAYVRLAPIDTARWHAQAEGQKMGKTQGTNSYIWRVPVEGDGAETLAQLDRVILQTPRTEVVAGSLAEGQVTYVTRTKLMGYPDFTTIGVYGDNPRYVEVYGRSRFGRSDLGVNAKRVNGWLDQIEAR</sequence>
<organism evidence="1 2">
    <name type="scientific">Sulfitobacter faviae</name>
    <dbReference type="NCBI Taxonomy" id="1775881"/>
    <lineage>
        <taxon>Bacteria</taxon>
        <taxon>Pseudomonadati</taxon>
        <taxon>Pseudomonadota</taxon>
        <taxon>Alphaproteobacteria</taxon>
        <taxon>Rhodobacterales</taxon>
        <taxon>Roseobacteraceae</taxon>
        <taxon>Sulfitobacter</taxon>
    </lineage>
</organism>
<name>A0AAX3LK55_9RHOB</name>
<gene>
    <name evidence="1" type="ORF">PL336_08735</name>
</gene>
<evidence type="ECO:0000313" key="2">
    <source>
        <dbReference type="Proteomes" id="UP001210770"/>
    </source>
</evidence>
<proteinExistence type="predicted"/>
<dbReference type="Proteomes" id="UP001210770">
    <property type="component" value="Chromosome"/>
</dbReference>
<dbReference type="RefSeq" id="WP_271687198.1">
    <property type="nucleotide sequence ID" value="NZ_CP116423.1"/>
</dbReference>
<evidence type="ECO:0000313" key="1">
    <source>
        <dbReference type="EMBL" id="WCE68902.1"/>
    </source>
</evidence>
<dbReference type="EMBL" id="CP116423">
    <property type="protein sequence ID" value="WCE68902.1"/>
    <property type="molecule type" value="Genomic_DNA"/>
</dbReference>
<reference evidence="1" key="1">
    <citation type="submission" date="2023-01" db="EMBL/GenBank/DDBJ databases">
        <title>Comparative genomic analysis of cold water coral derived Sulfitobacter faviae: insights into their metabolism and habitat adaptation.</title>
        <authorList>
            <person name="Guo Y."/>
            <person name="Lin S."/>
            <person name="Huang Z."/>
            <person name="Tang K."/>
            <person name="Wang X."/>
        </authorList>
    </citation>
    <scope>NUCLEOTIDE SEQUENCE</scope>
    <source>
        <strain evidence="1">SCSIO W_1865</strain>
    </source>
</reference>
<dbReference type="Pfam" id="PF07386">
    <property type="entry name" value="DUF1499"/>
    <property type="match status" value="1"/>
</dbReference>
<protein>
    <submittedName>
        <fullName evidence="1">DUF1499 domain-containing protein</fullName>
    </submittedName>
</protein>
<accession>A0AAX3LK55</accession>
<dbReference type="InterPro" id="IPR010865">
    <property type="entry name" value="DUF1499"/>
</dbReference>
<dbReference type="AlphaFoldDB" id="A0AAX3LK55"/>